<keyword evidence="1" id="KW-0732">Signal</keyword>
<evidence type="ECO:0000313" key="3">
    <source>
        <dbReference type="Proteomes" id="UP000664417"/>
    </source>
</evidence>
<organism evidence="2 3">
    <name type="scientific">Acanthopleuribacter pedis</name>
    <dbReference type="NCBI Taxonomy" id="442870"/>
    <lineage>
        <taxon>Bacteria</taxon>
        <taxon>Pseudomonadati</taxon>
        <taxon>Acidobacteriota</taxon>
        <taxon>Holophagae</taxon>
        <taxon>Acanthopleuribacterales</taxon>
        <taxon>Acanthopleuribacteraceae</taxon>
        <taxon>Acanthopleuribacter</taxon>
    </lineage>
</organism>
<name>A0A8J7QEJ7_9BACT</name>
<feature type="signal peptide" evidence="1">
    <location>
        <begin position="1"/>
        <end position="18"/>
    </location>
</feature>
<dbReference type="AlphaFoldDB" id="A0A8J7QEJ7"/>
<reference evidence="2" key="1">
    <citation type="submission" date="2021-03" db="EMBL/GenBank/DDBJ databases">
        <authorList>
            <person name="Wang G."/>
        </authorList>
    </citation>
    <scope>NUCLEOTIDE SEQUENCE</scope>
    <source>
        <strain evidence="2">KCTC 12899</strain>
    </source>
</reference>
<protein>
    <submittedName>
        <fullName evidence="2">Uncharacterized protein</fullName>
    </submittedName>
</protein>
<dbReference type="RefSeq" id="WP_207862780.1">
    <property type="nucleotide sequence ID" value="NZ_JAFREP010000043.1"/>
</dbReference>
<feature type="chain" id="PRO_5035314100" evidence="1">
    <location>
        <begin position="19"/>
        <end position="58"/>
    </location>
</feature>
<proteinExistence type="predicted"/>
<sequence length="58" mass="6535">MKGFVLILMFALSSFSFANQEVVDQQAAAASWCGEICDVIADGWFDRVFCVIECEMYQ</sequence>
<comment type="caution">
    <text evidence="2">The sequence shown here is derived from an EMBL/GenBank/DDBJ whole genome shotgun (WGS) entry which is preliminary data.</text>
</comment>
<keyword evidence="3" id="KW-1185">Reference proteome</keyword>
<gene>
    <name evidence="2" type="ORF">J3U88_30360</name>
</gene>
<evidence type="ECO:0000256" key="1">
    <source>
        <dbReference type="SAM" id="SignalP"/>
    </source>
</evidence>
<accession>A0A8J7QEJ7</accession>
<evidence type="ECO:0000313" key="2">
    <source>
        <dbReference type="EMBL" id="MBO1322809.1"/>
    </source>
</evidence>
<dbReference type="EMBL" id="JAFREP010000043">
    <property type="protein sequence ID" value="MBO1322809.1"/>
    <property type="molecule type" value="Genomic_DNA"/>
</dbReference>
<dbReference type="Proteomes" id="UP000664417">
    <property type="component" value="Unassembled WGS sequence"/>
</dbReference>